<keyword evidence="1" id="KW-0812">Transmembrane</keyword>
<keyword evidence="1" id="KW-1133">Transmembrane helix</keyword>
<evidence type="ECO:0008006" key="4">
    <source>
        <dbReference type="Google" id="ProtNLM"/>
    </source>
</evidence>
<name>A0A8S1NF08_PARPR</name>
<feature type="transmembrane region" description="Helical" evidence="1">
    <location>
        <begin position="122"/>
        <end position="143"/>
    </location>
</feature>
<dbReference type="Proteomes" id="UP000688137">
    <property type="component" value="Unassembled WGS sequence"/>
</dbReference>
<reference evidence="2" key="1">
    <citation type="submission" date="2021-01" db="EMBL/GenBank/DDBJ databases">
        <authorList>
            <consortium name="Genoscope - CEA"/>
            <person name="William W."/>
        </authorList>
    </citation>
    <scope>NUCLEOTIDE SEQUENCE</scope>
</reference>
<feature type="transmembrane region" description="Helical" evidence="1">
    <location>
        <begin position="172"/>
        <end position="194"/>
    </location>
</feature>
<organism evidence="2 3">
    <name type="scientific">Paramecium primaurelia</name>
    <dbReference type="NCBI Taxonomy" id="5886"/>
    <lineage>
        <taxon>Eukaryota</taxon>
        <taxon>Sar</taxon>
        <taxon>Alveolata</taxon>
        <taxon>Ciliophora</taxon>
        <taxon>Intramacronucleata</taxon>
        <taxon>Oligohymenophorea</taxon>
        <taxon>Peniculida</taxon>
        <taxon>Parameciidae</taxon>
        <taxon>Paramecium</taxon>
    </lineage>
</organism>
<evidence type="ECO:0000256" key="1">
    <source>
        <dbReference type="SAM" id="Phobius"/>
    </source>
</evidence>
<feature type="transmembrane region" description="Helical" evidence="1">
    <location>
        <begin position="82"/>
        <end position="102"/>
    </location>
</feature>
<gene>
    <name evidence="2" type="ORF">PPRIM_AZ9-3.1.T0840177</name>
</gene>
<dbReference type="AlphaFoldDB" id="A0A8S1NF08"/>
<evidence type="ECO:0000313" key="3">
    <source>
        <dbReference type="Proteomes" id="UP000688137"/>
    </source>
</evidence>
<accession>A0A8S1NF08</accession>
<keyword evidence="3" id="KW-1185">Reference proteome</keyword>
<sequence>MFQKIIRGQLQGFYAQKWSIMTLQDLQGCLKLLDGKQVRWSQELDNVSFLIISLYVYGKSKQDNKNKSQMVIDIMVDHSASLLMEIHQHLVVMITLFVYGISRQDNKKPNQMVILVLSRQSVSLLMETLQLLVGMITLFYYGMIRKEKKFFLLTNFIKIFLSNLKHHYIKTILYNIFFIIIFQYPAILQFYKYLKQNYFNYKERQSLKEIMQILRETI</sequence>
<keyword evidence="1" id="KW-0472">Membrane</keyword>
<dbReference type="OMA" id="QMVIDIM"/>
<proteinExistence type="predicted"/>
<comment type="caution">
    <text evidence="2">The sequence shown here is derived from an EMBL/GenBank/DDBJ whole genome shotgun (WGS) entry which is preliminary data.</text>
</comment>
<evidence type="ECO:0000313" key="2">
    <source>
        <dbReference type="EMBL" id="CAD8089859.1"/>
    </source>
</evidence>
<protein>
    <recommendedName>
        <fullName evidence="4">Transmembrane protein</fullName>
    </recommendedName>
</protein>
<dbReference type="EMBL" id="CAJJDM010000087">
    <property type="protein sequence ID" value="CAD8089859.1"/>
    <property type="molecule type" value="Genomic_DNA"/>
</dbReference>